<gene>
    <name evidence="2" type="ORF">VF00_C0008G0003</name>
</gene>
<reference evidence="2 3" key="1">
    <citation type="journal article" date="2015" name="Nature">
        <title>rRNA introns, odd ribosomes, and small enigmatic genomes across a large radiation of phyla.</title>
        <authorList>
            <person name="Brown C.T."/>
            <person name="Hug L.A."/>
            <person name="Thomas B.C."/>
            <person name="Sharon I."/>
            <person name="Castelle C.J."/>
            <person name="Singh A."/>
            <person name="Wilkins M.J."/>
            <person name="Williams K.H."/>
            <person name="Banfield J.F."/>
        </authorList>
    </citation>
    <scope>NUCLEOTIDE SEQUENCE [LARGE SCALE GENOMIC DNA]</scope>
</reference>
<dbReference type="EMBL" id="LCRB01000008">
    <property type="protein sequence ID" value="KKW26404.1"/>
    <property type="molecule type" value="Genomic_DNA"/>
</dbReference>
<dbReference type="AlphaFoldDB" id="A0A0G2A2L5"/>
<comment type="caution">
    <text evidence="2">The sequence shown here is derived from an EMBL/GenBank/DDBJ whole genome shotgun (WGS) entry which is preliminary data.</text>
</comment>
<evidence type="ECO:0000313" key="3">
    <source>
        <dbReference type="Proteomes" id="UP000034913"/>
    </source>
</evidence>
<proteinExistence type="predicted"/>
<sequence>MRKNREFFKESGELEDTQITEKREEEARLERVEKVKQSEDLRSFLKEVDFRILRNIFERFVEKSQVDSHTLNLIKSDRISSRTGGWGNSIGSYSSTENIIGLDFDRLKTVYDNHQEINIRLAALFALIHEEVHATSKVQCRGLEVSPDYSRHREDRSGYHVSILRRERADPNERPIHEDLYKDFDEAVTEKLALEVFEEYITATGFSTRDAVAKFRDLRTKHPEDISPYEKNLLFLETLIERITHEIWVSHDLVWRAIIRGKYEGEDFQDPELRSAFSDMLGDDFLNMFATGAILKDEFLDRIKIPEAKKSEKAKKVIFKWLKPLLRKVSPRVRYNDS</sequence>
<evidence type="ECO:0000256" key="1">
    <source>
        <dbReference type="SAM" id="MobiDB-lite"/>
    </source>
</evidence>
<organism evidence="2 3">
    <name type="scientific">candidate division Kazan bacterium GW2011_GWB1_52_7</name>
    <dbReference type="NCBI Taxonomy" id="1620414"/>
    <lineage>
        <taxon>Bacteria</taxon>
        <taxon>Bacteria division Kazan-3B-28</taxon>
    </lineage>
</organism>
<name>A0A0G2A2L5_UNCK3</name>
<feature type="compositionally biased region" description="Basic and acidic residues" evidence="1">
    <location>
        <begin position="19"/>
        <end position="28"/>
    </location>
</feature>
<dbReference type="Proteomes" id="UP000034913">
    <property type="component" value="Unassembled WGS sequence"/>
</dbReference>
<evidence type="ECO:0000313" key="2">
    <source>
        <dbReference type="EMBL" id="KKW26404.1"/>
    </source>
</evidence>
<protein>
    <submittedName>
        <fullName evidence="2">Uncharacterized protein</fullName>
    </submittedName>
</protein>
<feature type="compositionally biased region" description="Basic and acidic residues" evidence="1">
    <location>
        <begin position="1"/>
        <end position="12"/>
    </location>
</feature>
<accession>A0A0G2A2L5</accession>
<feature type="region of interest" description="Disordered" evidence="1">
    <location>
        <begin position="1"/>
        <end position="28"/>
    </location>
</feature>